<reference evidence="16" key="1">
    <citation type="submission" date="2007-06" db="EMBL/GenBank/DDBJ databases">
        <authorList>
            <person name="Yu W.-P."/>
            <person name="Rajasegaran V."/>
            <person name="Yew K."/>
            <person name="Loh W.-L."/>
            <person name="Brenner S."/>
            <person name="Venkatesh B."/>
        </authorList>
    </citation>
    <scope>NUCLEOTIDE SEQUENCE</scope>
</reference>
<keyword evidence="3" id="KW-1003">Cell membrane</keyword>
<dbReference type="Pfam" id="PF15974">
    <property type="entry name" value="Cadherin_tail"/>
    <property type="match status" value="1"/>
</dbReference>
<reference evidence="16" key="2">
    <citation type="journal article" date="2008" name="Proc. Natl. Acad. Sci. U.S.A.">
        <title>Elephant shark sequence reveals unique insights into the evolutionary history of vertebrate genes: A comparative analysis of the protocadherin cluster.</title>
        <authorList>
            <person name="Yu W.P."/>
            <person name="Rajasegaran V."/>
            <person name="Yew K."/>
            <person name="Loh W.L."/>
            <person name="Tay B.H."/>
            <person name="Amemiya C.T."/>
            <person name="Brenner S."/>
            <person name="Venkatesh B."/>
        </authorList>
    </citation>
    <scope>NUCLEOTIDE SEQUENCE</scope>
</reference>
<keyword evidence="10 14" id="KW-0472">Membrane</keyword>
<feature type="domain" description="Cadherin" evidence="15">
    <location>
        <begin position="153"/>
        <end position="261"/>
    </location>
</feature>
<dbReference type="FunFam" id="2.60.40.60:FF:000007">
    <property type="entry name" value="Protocadherin alpha 2"/>
    <property type="match status" value="1"/>
</dbReference>
<sequence>MSDTGEGRLLTELSLFLYDYERKGREFRQTMQALPTFFLLCAWNIAYGQIRYSIPEELKHGAFVGNVGKDVGLDEGELPGRRLRIMSAAKKRYLEINEETGILFVNELIDRERLCGQNPACFVNVEVVAENPLELYRVEVEILDINDNPPRFPSDEFHLEIMESAPPGTRFLLQSAHDPDVGVNSIHHYRLSPNEHFALEVQSSGDDSRHVYLVLENHLDREQKASHHLLLTAIDGGTPERSGTTQVIISVLDVNDNAPVFDQTFYKINLKENVPVGTIVTKLNATDVDENINSEIKYSFSNLTPKRVGQLFSIEPKTGEIRVKGAIDFEEANVYEIIVEAKDNGAIPVHCTVWINIIDVNDNAPDVTLISVTNSIPEDAETGTVIALISVSDQDSGDNGRASCRLPSNLPFELKSTFTNSYTLVTRYAMDRETMAEYHIDISCRDMGTPPLSSNATIQIQVSDINDNPPRFSENLYTVHAMENNPPGASVGSVSALDPDMGQNAHLSYSVLESQVGGMPVSSFVSINSDNGIIFSQRSFDYEELKNFQVHVQVQDAGFPPLRQNATVNVVVLDQNDNAPVIISPLVKNGSGLTIPRSADPGYLVTKVIAVDADSGQNARLAYQLSGATDRNLFTIGSNSGEIRTIRPLRDRDASTQLLVIVVKDNGHPSLSTTTTVRLSVLDGETEVIFGVPPKLKPTEESSEAAFYIIIPLATITMALLVALIALAIAICHTDRSAHGSGCCVTWCCCLGRRPTNERFQNPTLPNSRLVKNVVEVRGTGALAQTYSYTIRSVPGTIRNDSKLPPPFCAVPVRNQSHDADRYLSEWNMKGMNNTSLFPDQVGQLNTDWRSSEPYIASKISSQYLEENLAQDEIKREFNRRHTAITSAADAGYIEASPDLEDGIPTWAPRYGSQQLEHQEPDEYQPSIYMGGSPVRLPAKQDQVAKLDGQQSASSTKKKKKRSKRTEKRESKVTVEEPQNE</sequence>
<dbReference type="FunFam" id="2.60.40.60:FF:000006">
    <property type="entry name" value="Protocadherin alpha 2"/>
    <property type="match status" value="1"/>
</dbReference>
<keyword evidence="8" id="KW-0130">Cell adhesion</keyword>
<evidence type="ECO:0000256" key="3">
    <source>
        <dbReference type="ARBA" id="ARBA00022475"/>
    </source>
</evidence>
<keyword evidence="5" id="KW-0732">Signal</keyword>
<feature type="domain" description="Cadherin" evidence="15">
    <location>
        <begin position="594"/>
        <end position="696"/>
    </location>
</feature>
<comment type="function">
    <text evidence="1">Potential calcium-dependent cell-adhesion protein. May be involved in the establishment and maintenance of specific neuronal connections in the brain.</text>
</comment>
<dbReference type="GO" id="GO:0005886">
    <property type="term" value="C:plasma membrane"/>
    <property type="evidence" value="ECO:0007669"/>
    <property type="project" value="UniProtKB-SubCell"/>
</dbReference>
<dbReference type="GO" id="GO:0007156">
    <property type="term" value="P:homophilic cell adhesion via plasma membrane adhesion molecules"/>
    <property type="evidence" value="ECO:0007669"/>
    <property type="project" value="InterPro"/>
</dbReference>
<keyword evidence="11" id="KW-0325">Glycoprotein</keyword>
<evidence type="ECO:0000256" key="8">
    <source>
        <dbReference type="ARBA" id="ARBA00022889"/>
    </source>
</evidence>
<dbReference type="InterPro" id="IPR050174">
    <property type="entry name" value="Protocadherin/Cadherin-CA"/>
</dbReference>
<dbReference type="InterPro" id="IPR015919">
    <property type="entry name" value="Cadherin-like_sf"/>
</dbReference>
<dbReference type="GO" id="GO:0005509">
    <property type="term" value="F:calcium ion binding"/>
    <property type="evidence" value="ECO:0007669"/>
    <property type="project" value="UniProtKB-UniRule"/>
</dbReference>
<proteinExistence type="predicted"/>
<dbReference type="AlphaFoldDB" id="B0YN83"/>
<dbReference type="InterPro" id="IPR020894">
    <property type="entry name" value="Cadherin_CS"/>
</dbReference>
<dbReference type="InterPro" id="IPR002126">
    <property type="entry name" value="Cadherin-like_dom"/>
</dbReference>
<evidence type="ECO:0000256" key="14">
    <source>
        <dbReference type="SAM" id="Phobius"/>
    </source>
</evidence>
<feature type="transmembrane region" description="Helical" evidence="14">
    <location>
        <begin position="705"/>
        <end position="731"/>
    </location>
</feature>
<dbReference type="PANTHER" id="PTHR24028">
    <property type="entry name" value="CADHERIN-87A"/>
    <property type="match status" value="1"/>
</dbReference>
<evidence type="ECO:0000256" key="2">
    <source>
        <dbReference type="ARBA" id="ARBA00004251"/>
    </source>
</evidence>
<evidence type="ECO:0000256" key="12">
    <source>
        <dbReference type="PROSITE-ProRule" id="PRU00043"/>
    </source>
</evidence>
<evidence type="ECO:0000256" key="1">
    <source>
        <dbReference type="ARBA" id="ARBA00003436"/>
    </source>
</evidence>
<feature type="domain" description="Cadherin" evidence="15">
    <location>
        <begin position="92"/>
        <end position="152"/>
    </location>
</feature>
<evidence type="ECO:0000256" key="4">
    <source>
        <dbReference type="ARBA" id="ARBA00022692"/>
    </source>
</evidence>
<dbReference type="Pfam" id="PF00028">
    <property type="entry name" value="Cadherin"/>
    <property type="match status" value="5"/>
</dbReference>
<comment type="subcellular location">
    <subcellularLocation>
        <location evidence="2">Cell membrane</location>
        <topology evidence="2">Single-pass type I membrane protein</topology>
    </subcellularLocation>
</comment>
<keyword evidence="7 12" id="KW-0106">Calcium</keyword>
<dbReference type="PRINTS" id="PR00205">
    <property type="entry name" value="CADHERIN"/>
</dbReference>
<dbReference type="SUPFAM" id="SSF49313">
    <property type="entry name" value="Cadherin-like"/>
    <property type="match status" value="6"/>
</dbReference>
<evidence type="ECO:0000256" key="6">
    <source>
        <dbReference type="ARBA" id="ARBA00022737"/>
    </source>
</evidence>
<dbReference type="InterPro" id="IPR013164">
    <property type="entry name" value="Cadherin_N"/>
</dbReference>
<keyword evidence="6" id="KW-0677">Repeat</keyword>
<evidence type="ECO:0000256" key="10">
    <source>
        <dbReference type="ARBA" id="ARBA00023136"/>
    </source>
</evidence>
<dbReference type="SMART" id="SM00112">
    <property type="entry name" value="CA"/>
    <property type="match status" value="6"/>
</dbReference>
<evidence type="ECO:0000313" key="16">
    <source>
        <dbReference type="EMBL" id="ABV59346.1"/>
    </source>
</evidence>
<dbReference type="PROSITE" id="PS50268">
    <property type="entry name" value="CADHERIN_2"/>
    <property type="match status" value="6"/>
</dbReference>
<evidence type="ECO:0000256" key="9">
    <source>
        <dbReference type="ARBA" id="ARBA00022989"/>
    </source>
</evidence>
<feature type="domain" description="Cadherin" evidence="15">
    <location>
        <begin position="368"/>
        <end position="472"/>
    </location>
</feature>
<evidence type="ECO:0000256" key="5">
    <source>
        <dbReference type="ARBA" id="ARBA00022729"/>
    </source>
</evidence>
<dbReference type="InterPro" id="IPR031904">
    <property type="entry name" value="Cadherin_CBD"/>
</dbReference>
<keyword evidence="4 14" id="KW-0812">Transmembrane</keyword>
<dbReference type="FunFam" id="2.60.40.60:FF:000004">
    <property type="entry name" value="Protocadherin 1 gamma 2"/>
    <property type="match status" value="1"/>
</dbReference>
<feature type="domain" description="Cadherin" evidence="15">
    <location>
        <begin position="473"/>
        <end position="582"/>
    </location>
</feature>
<dbReference type="PANTHER" id="PTHR24028:SF236">
    <property type="entry name" value="PROTOCADHERIN GAMMA-C3"/>
    <property type="match status" value="1"/>
</dbReference>
<dbReference type="PROSITE" id="PS00232">
    <property type="entry name" value="CADHERIN_1"/>
    <property type="match status" value="3"/>
</dbReference>
<dbReference type="FunFam" id="2.60.40.60:FF:000002">
    <property type="entry name" value="Protocadherin alpha 2"/>
    <property type="match status" value="1"/>
</dbReference>
<dbReference type="FunFam" id="2.60.40.60:FF:000129">
    <property type="entry name" value="protocadherin alpha-C2 isoform X1"/>
    <property type="match status" value="1"/>
</dbReference>
<dbReference type="FunFam" id="2.60.40.60:FF:000001">
    <property type="entry name" value="Protocadherin alpha 2"/>
    <property type="match status" value="1"/>
</dbReference>
<dbReference type="CDD" id="cd11304">
    <property type="entry name" value="Cadherin_repeat"/>
    <property type="match status" value="6"/>
</dbReference>
<dbReference type="Gene3D" id="2.60.40.60">
    <property type="entry name" value="Cadherins"/>
    <property type="match status" value="6"/>
</dbReference>
<evidence type="ECO:0000259" key="15">
    <source>
        <dbReference type="PROSITE" id="PS50268"/>
    </source>
</evidence>
<name>B0YN83_CALMI</name>
<feature type="domain" description="Cadherin" evidence="15">
    <location>
        <begin position="262"/>
        <end position="367"/>
    </location>
</feature>
<feature type="region of interest" description="Disordered" evidence="13">
    <location>
        <begin position="924"/>
        <end position="981"/>
    </location>
</feature>
<evidence type="ECO:0000256" key="11">
    <source>
        <dbReference type="ARBA" id="ARBA00023180"/>
    </source>
</evidence>
<feature type="compositionally biased region" description="Basic residues" evidence="13">
    <location>
        <begin position="956"/>
        <end position="966"/>
    </location>
</feature>
<evidence type="ECO:0000256" key="13">
    <source>
        <dbReference type="SAM" id="MobiDB-lite"/>
    </source>
</evidence>
<dbReference type="Pfam" id="PF08266">
    <property type="entry name" value="Cadherin_2"/>
    <property type="match status" value="1"/>
</dbReference>
<keyword evidence="9 14" id="KW-1133">Transmembrane helix</keyword>
<evidence type="ECO:0000256" key="7">
    <source>
        <dbReference type="ARBA" id="ARBA00022837"/>
    </source>
</evidence>
<dbReference type="EMBL" id="EF693945">
    <property type="protein sequence ID" value="ABV59346.1"/>
    <property type="molecule type" value="Genomic_DNA"/>
</dbReference>
<accession>B0YN83</accession>
<organism evidence="16">
    <name type="scientific">Callorhinchus milii</name>
    <name type="common">Ghost shark</name>
    <dbReference type="NCBI Taxonomy" id="7868"/>
    <lineage>
        <taxon>Eukaryota</taxon>
        <taxon>Metazoa</taxon>
        <taxon>Chordata</taxon>
        <taxon>Craniata</taxon>
        <taxon>Vertebrata</taxon>
        <taxon>Chondrichthyes</taxon>
        <taxon>Holocephali</taxon>
        <taxon>Chimaeriformes</taxon>
        <taxon>Callorhinchidae</taxon>
        <taxon>Callorhinchus</taxon>
    </lineage>
</organism>
<protein>
    <submittedName>
        <fullName evidence="16">Protocadherin mu7</fullName>
    </submittedName>
</protein>